<dbReference type="InterPro" id="IPR005483">
    <property type="entry name" value="CPSase_dom"/>
</dbReference>
<dbReference type="NCBIfam" id="NF003671">
    <property type="entry name" value="PRK05294.1"/>
    <property type="match status" value="1"/>
</dbReference>
<keyword evidence="11" id="KW-0665">Pyrimidine biosynthesis</keyword>
<dbReference type="Pfam" id="PF02786">
    <property type="entry name" value="CPSase_L_D2"/>
    <property type="match status" value="2"/>
</dbReference>
<dbReference type="InterPro" id="IPR036897">
    <property type="entry name" value="CarbamoylP_synth_lsu_oligo_sf"/>
</dbReference>
<evidence type="ECO:0000256" key="12">
    <source>
        <dbReference type="ARBA" id="ARBA00023211"/>
    </source>
</evidence>
<dbReference type="UniPathway" id="UPA00070">
    <property type="reaction ID" value="UER00115"/>
</dbReference>
<evidence type="ECO:0000256" key="15">
    <source>
        <dbReference type="PROSITE-ProRule" id="PRU00409"/>
    </source>
</evidence>
<evidence type="ECO:0000256" key="7">
    <source>
        <dbReference type="ARBA" id="ARBA00022737"/>
    </source>
</evidence>
<dbReference type="EMBL" id="CP002659">
    <property type="protein sequence ID" value="AEC02929.1"/>
    <property type="molecule type" value="Genomic_DNA"/>
</dbReference>
<evidence type="ECO:0000256" key="13">
    <source>
        <dbReference type="ARBA" id="ARBA00047359"/>
    </source>
</evidence>
<dbReference type="KEGG" id="scc:Spico_1731"/>
<feature type="domain" description="MGS-like" evidence="17">
    <location>
        <begin position="946"/>
        <end position="1081"/>
    </location>
</feature>
<dbReference type="GO" id="GO:0006541">
    <property type="term" value="P:glutamine metabolic process"/>
    <property type="evidence" value="ECO:0007669"/>
    <property type="project" value="TreeGrafter"/>
</dbReference>
<dbReference type="SUPFAM" id="SSF52440">
    <property type="entry name" value="PreATP-grasp domain"/>
    <property type="match status" value="2"/>
</dbReference>
<dbReference type="SUPFAM" id="SSF48108">
    <property type="entry name" value="Carbamoyl phosphate synthetase, large subunit connection domain"/>
    <property type="match status" value="1"/>
</dbReference>
<dbReference type="AlphaFoldDB" id="F4GL97"/>
<dbReference type="NCBIfam" id="NF009455">
    <property type="entry name" value="PRK12815.1"/>
    <property type="match status" value="1"/>
</dbReference>
<comment type="pathway">
    <text evidence="1">Amino-acid biosynthesis; L-arginine biosynthesis; carbamoyl phosphate from bicarbonate: step 1/1.</text>
</comment>
<dbReference type="RefSeq" id="WP_013740322.1">
    <property type="nucleotide sequence ID" value="NC_015436.1"/>
</dbReference>
<dbReference type="InterPro" id="IPR011607">
    <property type="entry name" value="MGS-like_dom"/>
</dbReference>
<dbReference type="Gene3D" id="3.40.50.1380">
    <property type="entry name" value="Methylglyoxal synthase-like domain"/>
    <property type="match status" value="1"/>
</dbReference>
<evidence type="ECO:0000313" key="19">
    <source>
        <dbReference type="Proteomes" id="UP000007939"/>
    </source>
</evidence>
<evidence type="ECO:0000256" key="6">
    <source>
        <dbReference type="ARBA" id="ARBA00022723"/>
    </source>
</evidence>
<dbReference type="InterPro" id="IPR005479">
    <property type="entry name" value="CPAse_ATP-bd"/>
</dbReference>
<dbReference type="PROSITE" id="PS00867">
    <property type="entry name" value="CPSASE_2"/>
    <property type="match status" value="2"/>
</dbReference>
<dbReference type="EC" id="6.3.4.16" evidence="18"/>
<keyword evidence="3" id="KW-0055">Arginine biosynthesis</keyword>
<keyword evidence="12" id="KW-0464">Manganese</keyword>
<dbReference type="Pfam" id="PF25596">
    <property type="entry name" value="CPSase_L_D1"/>
    <property type="match status" value="2"/>
</dbReference>
<dbReference type="InterPro" id="IPR011761">
    <property type="entry name" value="ATP-grasp"/>
</dbReference>
<dbReference type="GO" id="GO:0005524">
    <property type="term" value="F:ATP binding"/>
    <property type="evidence" value="ECO:0007669"/>
    <property type="project" value="UniProtKB-UniRule"/>
</dbReference>
<evidence type="ECO:0000259" key="16">
    <source>
        <dbReference type="PROSITE" id="PS50975"/>
    </source>
</evidence>
<gene>
    <name evidence="18" type="ordered locus">Spico_1731</name>
</gene>
<keyword evidence="6" id="KW-0479">Metal-binding</keyword>
<dbReference type="Gene3D" id="1.10.1030.10">
    <property type="entry name" value="Carbamoyl-phosphate synthetase, large subunit oligomerisation domain"/>
    <property type="match status" value="1"/>
</dbReference>
<evidence type="ECO:0000256" key="3">
    <source>
        <dbReference type="ARBA" id="ARBA00022571"/>
    </source>
</evidence>
<dbReference type="FunFam" id="3.40.50.20:FF:000001">
    <property type="entry name" value="Carbamoyl-phosphate synthase large chain"/>
    <property type="match status" value="2"/>
</dbReference>
<dbReference type="PRINTS" id="PR00098">
    <property type="entry name" value="CPSASE"/>
</dbReference>
<evidence type="ECO:0000313" key="18">
    <source>
        <dbReference type="EMBL" id="AEC02929.1"/>
    </source>
</evidence>
<dbReference type="PANTHER" id="PTHR11405">
    <property type="entry name" value="CARBAMOYLTRANSFERASE FAMILY MEMBER"/>
    <property type="match status" value="1"/>
</dbReference>
<reference evidence="19" key="1">
    <citation type="submission" date="2011-04" db="EMBL/GenBank/DDBJ databases">
        <title>The complete genome of Spirochaeta coccoides DSM 17374.</title>
        <authorList>
            <person name="Lucas S."/>
            <person name="Copeland A."/>
            <person name="Lapidus A."/>
            <person name="Bruce D."/>
            <person name="Goodwin L."/>
            <person name="Pitluck S."/>
            <person name="Peters L."/>
            <person name="Kyrpides N."/>
            <person name="Mavromatis K."/>
            <person name="Pagani I."/>
            <person name="Ivanova N."/>
            <person name="Ovchinnikova G."/>
            <person name="Lu M."/>
            <person name="Detter J.C."/>
            <person name="Tapia R."/>
            <person name="Han C."/>
            <person name="Land M."/>
            <person name="Hauser L."/>
            <person name="Markowitz V."/>
            <person name="Cheng J.-F."/>
            <person name="Hugenholtz P."/>
            <person name="Woyke T."/>
            <person name="Wu D."/>
            <person name="Spring S."/>
            <person name="Schroeder M."/>
            <person name="Brambilla E."/>
            <person name="Klenk H.-P."/>
            <person name="Eisen J.A."/>
        </authorList>
    </citation>
    <scope>NUCLEOTIDE SEQUENCE [LARGE SCALE GENOMIC DNA]</scope>
    <source>
        <strain evidence="19">ATCC BAA-1237 / DSM 17374 / SPN1</strain>
    </source>
</reference>
<keyword evidence="8 15" id="KW-0547">Nucleotide-binding</keyword>
<comment type="similarity">
    <text evidence="2">Belongs to the CarB family.</text>
</comment>
<dbReference type="GO" id="GO:0046872">
    <property type="term" value="F:metal ion binding"/>
    <property type="evidence" value="ECO:0007669"/>
    <property type="project" value="UniProtKB-KW"/>
</dbReference>
<dbReference type="STRING" id="760011.Spico_1731"/>
<dbReference type="InterPro" id="IPR006275">
    <property type="entry name" value="CPSase_lsu"/>
</dbReference>
<dbReference type="PROSITE" id="PS50975">
    <property type="entry name" value="ATP_GRASP"/>
    <property type="match status" value="2"/>
</dbReference>
<dbReference type="OrthoDB" id="9804197at2"/>
<dbReference type="Gene3D" id="3.40.50.20">
    <property type="match status" value="2"/>
</dbReference>
<dbReference type="InterPro" id="IPR016185">
    <property type="entry name" value="PreATP-grasp_dom_sf"/>
</dbReference>
<dbReference type="InterPro" id="IPR058047">
    <property type="entry name" value="CPSase_preATP-grasp"/>
</dbReference>
<evidence type="ECO:0000256" key="9">
    <source>
        <dbReference type="ARBA" id="ARBA00022840"/>
    </source>
</evidence>
<feature type="domain" description="ATP-grasp" evidence="16">
    <location>
        <begin position="133"/>
        <end position="328"/>
    </location>
</feature>
<sequence length="1081" mass="116621">MPARTDIHKILVIGSGPIVIGQACEFDYSGTQAVQALREEGYEVVLVNPNPATVMTTPGIADAIYLEPLTVPYVTDIIARERPDAILTTMGGQTGLNLTIELHKKGILDTYGVQVIGAGINSIELAEDRRLFKEIITSLGLESARSVTVKSVAEAEAFKKIVGLPLILRPSFTLGGMGGGIIRSEEEFHPAMKHALEASPVGEVLVEESLLGWKEFELEVMRDKNDNAIIVCSIENVDPMGVHTGDSITVAPIQTLSDQAYQKMRTASIDILRAIGVDCGGSNVQFAVQPGTGRMVVIEMNPRVSRSSALASKATGFPIARCSAKLAIGFTLDEVLNEITGMTRSCFEPALDYVSVKIPRFELEKFPMPDNALGTQMKSVGEALAMGRTLLEAMNKAFRAIERGLGGILPLEDVQGFSADDVDTILHCAHPYRFLAAYSVLRRTGESGIAEVSAVTGYDSWFLYQLVRLADREQQLVCAGRTIVDSEQRSLLMEAKRDGIADERIASLCGVEADEISVARKKQGIVAVRHYVDTCAGEIAASTPYCYTTYGEQDEGSALGEDAMAIIASGPNRIGQGLEFDTCCTMSSLALRKLGHRTIMINSNPETVSTDFNISDRLYVEPLTPEHVLRVLELEKTRTVVLQLGGQTPLNMMDTLVAHGVKVVGTSPADVSIADDRGKFAALIRKLGLHQSENRTAYSPSEVMTHANEVGYPVLLRPSHVLGGRNMFIAFDDDAVRGFLDGGVNVSSASPLLVDKFLEDAFEYDLDAVSDGTSLYIGGILQHIEAAGIHSGDSAAVFPPYKSTPEVLNAMRKAALDLACALSIKGFMNIQFAVKDGQLYVIEVNPRASRTVPFISKASGVDLVEVAVRVWEGEDLVTQGLVDKKGGVGEGSCRYGWAIKESVFSFDRFADIDPQLGPEMKSTGEVIGMGTSFGEAFAKSQIGAGNSLPTSGRVCISVNRRDRATIIPIVRKLHELGFELAATRGTARDLYDAGILCETVLKVHEGHPNISDHLMAGRIDLMINTPMGSRSKESGESLRMVAMRQRVPYTTTTSAASAAVQAIEYLQSGSRFIRKLDAPLA</sequence>
<dbReference type="SUPFAM" id="SSF56059">
    <property type="entry name" value="Glutathione synthetase ATP-binding domain-like"/>
    <property type="match status" value="2"/>
</dbReference>
<evidence type="ECO:0000256" key="4">
    <source>
        <dbReference type="ARBA" id="ARBA00022598"/>
    </source>
</evidence>
<name>F4GL97_PARC1</name>
<dbReference type="FunFam" id="3.30.470.20:FF:000026">
    <property type="entry name" value="Carbamoyl-phosphate synthase large chain"/>
    <property type="match status" value="1"/>
</dbReference>
<evidence type="ECO:0000256" key="8">
    <source>
        <dbReference type="ARBA" id="ARBA00022741"/>
    </source>
</evidence>
<dbReference type="Pfam" id="PF02142">
    <property type="entry name" value="MGS"/>
    <property type="match status" value="1"/>
</dbReference>
<keyword evidence="7" id="KW-0677">Repeat</keyword>
<dbReference type="GO" id="GO:0006526">
    <property type="term" value="P:L-arginine biosynthetic process"/>
    <property type="evidence" value="ECO:0007669"/>
    <property type="project" value="UniProtKB-KW"/>
</dbReference>
<dbReference type="Pfam" id="PF02787">
    <property type="entry name" value="CPSase_L_D3"/>
    <property type="match status" value="1"/>
</dbReference>
<dbReference type="PROSITE" id="PS51257">
    <property type="entry name" value="PROKAR_LIPOPROTEIN"/>
    <property type="match status" value="1"/>
</dbReference>
<dbReference type="HOGENOM" id="CLU_000513_1_0_12"/>
<dbReference type="PANTHER" id="PTHR11405:SF53">
    <property type="entry name" value="CARBAMOYL-PHOSPHATE SYNTHASE [AMMONIA], MITOCHONDRIAL"/>
    <property type="match status" value="1"/>
</dbReference>
<keyword evidence="5" id="KW-0028">Amino-acid biosynthesis</keyword>
<dbReference type="InterPro" id="IPR036914">
    <property type="entry name" value="MGS-like_dom_sf"/>
</dbReference>
<dbReference type="Proteomes" id="UP000007939">
    <property type="component" value="Chromosome"/>
</dbReference>
<evidence type="ECO:0000256" key="2">
    <source>
        <dbReference type="ARBA" id="ARBA00009799"/>
    </source>
</evidence>
<protein>
    <submittedName>
        <fullName evidence="18">Carbamoyl-phosphate synthase large subunit</fullName>
        <ecNumber evidence="18">6.3.4.16</ecNumber>
    </submittedName>
</protein>
<dbReference type="SUPFAM" id="SSF52335">
    <property type="entry name" value="Methylglyoxal synthase-like"/>
    <property type="match status" value="1"/>
</dbReference>
<dbReference type="Gene3D" id="3.30.470.20">
    <property type="entry name" value="ATP-grasp fold, B domain"/>
    <property type="match status" value="2"/>
</dbReference>
<evidence type="ECO:0000256" key="10">
    <source>
        <dbReference type="ARBA" id="ARBA00022842"/>
    </source>
</evidence>
<organism evidence="18 19">
    <name type="scientific">Parasphaerochaeta coccoides (strain ATCC BAA-1237 / DSM 17374 / SPN1)</name>
    <name type="common">Sphaerochaeta coccoides</name>
    <dbReference type="NCBI Taxonomy" id="760011"/>
    <lineage>
        <taxon>Bacteria</taxon>
        <taxon>Pseudomonadati</taxon>
        <taxon>Spirochaetota</taxon>
        <taxon>Spirochaetia</taxon>
        <taxon>Spirochaetales</taxon>
        <taxon>Sphaerochaetaceae</taxon>
        <taxon>Parasphaerochaeta</taxon>
    </lineage>
</organism>
<dbReference type="GO" id="GO:0004088">
    <property type="term" value="F:carbamoyl-phosphate synthase (glutamine-hydrolyzing) activity"/>
    <property type="evidence" value="ECO:0007669"/>
    <property type="project" value="UniProtKB-EC"/>
</dbReference>
<keyword evidence="19" id="KW-1185">Reference proteome</keyword>
<evidence type="ECO:0000259" key="17">
    <source>
        <dbReference type="PROSITE" id="PS51855"/>
    </source>
</evidence>
<dbReference type="GO" id="GO:0005737">
    <property type="term" value="C:cytoplasm"/>
    <property type="evidence" value="ECO:0007669"/>
    <property type="project" value="TreeGrafter"/>
</dbReference>
<comment type="catalytic activity">
    <reaction evidence="13">
        <text>hydrogencarbonate + NH4(+) + 2 ATP = carbamoyl phosphate + 2 ADP + phosphate + 2 H(+)</text>
        <dbReference type="Rhea" id="RHEA:18029"/>
        <dbReference type="ChEBI" id="CHEBI:15378"/>
        <dbReference type="ChEBI" id="CHEBI:17544"/>
        <dbReference type="ChEBI" id="CHEBI:28938"/>
        <dbReference type="ChEBI" id="CHEBI:30616"/>
        <dbReference type="ChEBI" id="CHEBI:43474"/>
        <dbReference type="ChEBI" id="CHEBI:58228"/>
        <dbReference type="ChEBI" id="CHEBI:456216"/>
        <dbReference type="EC" id="6.3.4.16"/>
    </reaction>
</comment>
<dbReference type="GO" id="GO:0044205">
    <property type="term" value="P:'de novo' UMP biosynthetic process"/>
    <property type="evidence" value="ECO:0007669"/>
    <property type="project" value="UniProtKB-UniPathway"/>
</dbReference>
<proteinExistence type="inferred from homology"/>
<dbReference type="FunFam" id="3.30.470.20:FF:000007">
    <property type="entry name" value="Carbamoyl-phosphate synthase large chain"/>
    <property type="match status" value="1"/>
</dbReference>
<dbReference type="SMART" id="SM01096">
    <property type="entry name" value="CPSase_L_D3"/>
    <property type="match status" value="1"/>
</dbReference>
<evidence type="ECO:0000256" key="1">
    <source>
        <dbReference type="ARBA" id="ARBA00005077"/>
    </source>
</evidence>
<reference evidence="18 19" key="2">
    <citation type="journal article" date="2012" name="Stand. Genomic Sci.">
        <title>Complete genome sequence of the termite hindgut bacterium Spirochaeta coccoides type strain (SPN1(T)), reclassification in the genus Sphaerochaeta as Sphaerochaeta coccoides comb. nov. and emendations of the family Spirochaetaceae and the genus Sphaerochaeta.</title>
        <authorList>
            <person name="Abt B."/>
            <person name="Han C."/>
            <person name="Scheuner C."/>
            <person name="Lu M."/>
            <person name="Lapidus A."/>
            <person name="Nolan M."/>
            <person name="Lucas S."/>
            <person name="Hammon N."/>
            <person name="Deshpande S."/>
            <person name="Cheng J.F."/>
            <person name="Tapia R."/>
            <person name="Goodwin L.A."/>
            <person name="Pitluck S."/>
            <person name="Liolios K."/>
            <person name="Pagani I."/>
            <person name="Ivanova N."/>
            <person name="Mavromatis K."/>
            <person name="Mikhailova N."/>
            <person name="Huntemann M."/>
            <person name="Pati A."/>
            <person name="Chen A."/>
            <person name="Palaniappan K."/>
            <person name="Land M."/>
            <person name="Hauser L."/>
            <person name="Brambilla E.M."/>
            <person name="Rohde M."/>
            <person name="Spring S."/>
            <person name="Gronow S."/>
            <person name="Goker M."/>
            <person name="Woyke T."/>
            <person name="Bristow J."/>
            <person name="Eisen J.A."/>
            <person name="Markowitz V."/>
            <person name="Hugenholtz P."/>
            <person name="Kyrpides N.C."/>
            <person name="Klenk H.P."/>
            <person name="Detter J.C."/>
        </authorList>
    </citation>
    <scope>NUCLEOTIDE SEQUENCE [LARGE SCALE GENOMIC DNA]</scope>
    <source>
        <strain evidence="19">ATCC BAA-1237 / DSM 17374 / SPN1</strain>
    </source>
</reference>
<accession>F4GL97</accession>
<dbReference type="CDD" id="cd01424">
    <property type="entry name" value="MGS_CPS_II"/>
    <property type="match status" value="1"/>
</dbReference>
<evidence type="ECO:0000256" key="5">
    <source>
        <dbReference type="ARBA" id="ARBA00022605"/>
    </source>
</evidence>
<comment type="catalytic activity">
    <reaction evidence="14">
        <text>hydrogencarbonate + L-glutamine + 2 ATP + H2O = carbamoyl phosphate + L-glutamate + 2 ADP + phosphate + 2 H(+)</text>
        <dbReference type="Rhea" id="RHEA:18633"/>
        <dbReference type="ChEBI" id="CHEBI:15377"/>
        <dbReference type="ChEBI" id="CHEBI:15378"/>
        <dbReference type="ChEBI" id="CHEBI:17544"/>
        <dbReference type="ChEBI" id="CHEBI:29985"/>
        <dbReference type="ChEBI" id="CHEBI:30616"/>
        <dbReference type="ChEBI" id="CHEBI:43474"/>
        <dbReference type="ChEBI" id="CHEBI:58228"/>
        <dbReference type="ChEBI" id="CHEBI:58359"/>
        <dbReference type="ChEBI" id="CHEBI:456216"/>
        <dbReference type="EC" id="6.3.5.5"/>
    </reaction>
</comment>
<dbReference type="NCBIfam" id="TIGR01369">
    <property type="entry name" value="CPSaseII_lrg"/>
    <property type="match status" value="1"/>
</dbReference>
<evidence type="ECO:0000256" key="14">
    <source>
        <dbReference type="ARBA" id="ARBA00048816"/>
    </source>
</evidence>
<dbReference type="GO" id="GO:0004087">
    <property type="term" value="F:carbamoyl-phosphate synthase (ammonia) activity"/>
    <property type="evidence" value="ECO:0007669"/>
    <property type="project" value="UniProtKB-EC"/>
</dbReference>
<dbReference type="SMART" id="SM00851">
    <property type="entry name" value="MGS"/>
    <property type="match status" value="1"/>
</dbReference>
<keyword evidence="4 18" id="KW-0436">Ligase</keyword>
<keyword evidence="10" id="KW-0460">Magnesium</keyword>
<keyword evidence="9 15" id="KW-0067">ATP-binding</keyword>
<dbReference type="eggNOG" id="COG0458">
    <property type="taxonomic scope" value="Bacteria"/>
</dbReference>
<dbReference type="PROSITE" id="PS51855">
    <property type="entry name" value="MGS"/>
    <property type="match status" value="1"/>
</dbReference>
<dbReference type="InterPro" id="IPR033937">
    <property type="entry name" value="MGS_CPS_CarB"/>
</dbReference>
<evidence type="ECO:0000256" key="11">
    <source>
        <dbReference type="ARBA" id="ARBA00022975"/>
    </source>
</evidence>
<feature type="domain" description="ATP-grasp" evidence="16">
    <location>
        <begin position="681"/>
        <end position="872"/>
    </location>
</feature>
<dbReference type="InterPro" id="IPR005480">
    <property type="entry name" value="CPSase_lsu_oligo"/>
</dbReference>